<dbReference type="InterPro" id="IPR011042">
    <property type="entry name" value="6-blade_b-propeller_TolB-like"/>
</dbReference>
<evidence type="ECO:0000313" key="8">
    <source>
        <dbReference type="Proteomes" id="UP000192678"/>
    </source>
</evidence>
<organism evidence="7 8">
    <name type="scientific">Pedobacter nyackensis</name>
    <dbReference type="NCBI Taxonomy" id="475255"/>
    <lineage>
        <taxon>Bacteria</taxon>
        <taxon>Pseudomonadati</taxon>
        <taxon>Bacteroidota</taxon>
        <taxon>Sphingobacteriia</taxon>
        <taxon>Sphingobacteriales</taxon>
        <taxon>Sphingobacteriaceae</taxon>
        <taxon>Pedobacter</taxon>
    </lineage>
</organism>
<feature type="region of interest" description="Disordered" evidence="5">
    <location>
        <begin position="718"/>
        <end position="740"/>
    </location>
</feature>
<dbReference type="Gene3D" id="1.10.760.10">
    <property type="entry name" value="Cytochrome c-like domain"/>
    <property type="match status" value="1"/>
</dbReference>
<dbReference type="OrthoDB" id="9811395at2"/>
<dbReference type="InterPro" id="IPR016024">
    <property type="entry name" value="ARM-type_fold"/>
</dbReference>
<evidence type="ECO:0000256" key="5">
    <source>
        <dbReference type="SAM" id="MobiDB-lite"/>
    </source>
</evidence>
<dbReference type="STRING" id="475255.SAMN04488101_104179"/>
<dbReference type="GO" id="GO:0020037">
    <property type="term" value="F:heme binding"/>
    <property type="evidence" value="ECO:0007669"/>
    <property type="project" value="InterPro"/>
</dbReference>
<dbReference type="AlphaFoldDB" id="A0A1W2CQP3"/>
<dbReference type="Proteomes" id="UP000192678">
    <property type="component" value="Unassembled WGS sequence"/>
</dbReference>
<dbReference type="GO" id="GO:0046872">
    <property type="term" value="F:metal ion binding"/>
    <property type="evidence" value="ECO:0007669"/>
    <property type="project" value="UniProtKB-KW"/>
</dbReference>
<evidence type="ECO:0000256" key="2">
    <source>
        <dbReference type="ARBA" id="ARBA00022723"/>
    </source>
</evidence>
<dbReference type="SUPFAM" id="SSF46626">
    <property type="entry name" value="Cytochrome c"/>
    <property type="match status" value="1"/>
</dbReference>
<evidence type="ECO:0000256" key="3">
    <source>
        <dbReference type="ARBA" id="ARBA00023004"/>
    </source>
</evidence>
<feature type="domain" description="Cytochrome c" evidence="6">
    <location>
        <begin position="612"/>
        <end position="704"/>
    </location>
</feature>
<keyword evidence="8" id="KW-1185">Reference proteome</keyword>
<keyword evidence="1 4" id="KW-0349">Heme</keyword>
<dbReference type="InterPro" id="IPR055557">
    <property type="entry name" value="DUF7133"/>
</dbReference>
<keyword evidence="3 4" id="KW-0408">Iron</keyword>
<dbReference type="SUPFAM" id="SSF48371">
    <property type="entry name" value="ARM repeat"/>
    <property type="match status" value="1"/>
</dbReference>
<dbReference type="EMBL" id="FWYB01000004">
    <property type="protein sequence ID" value="SMC87296.1"/>
    <property type="molecule type" value="Genomic_DNA"/>
</dbReference>
<sequence>MKRNKQWLAGLVGLSLLTYTCKVSQQVIKRDAEGKIIVNTAPSPAYLSPQESLKTIHVPKGYRLELIAAEPMIHEPVAMVWDGNGRLYVAEMNTYMQDVDGTGEMKPICSIKRLEDTNGDGKMDKSVVFVKNLVLPRMIQTLDDRLLVNETNSNHIHSYRDTNGDGIADEKKLVYKNDAINTSNLEHQKSGLIWNLDNKMYVTVENKRYSYEDGMIKSENLPEGPGGQWGLTNDNYGRLFYSSAGGEVPALTFQQNPMYGRLDLKDQFNEDFQAVWPIISTPDVQGGLGRLRADSTLNHFTASTGQSVFRGNSLPEDVLSDLFICEPVGRLIRRAKVTNTEGKITLKNIFEKEEFLASTDMNFRPVNTATGPDGCLYILDMYRGIIQEGEWTRKGSFLRKKILERKLDQNIGRGRIYRLVYDGIKPDKTAPKMLDMSSNQLVQYLSHANGWWRENAQKLIVIRGDKSVVPELKAMVLNSSTSQLGRIHALWTLNGLKALDNETILSMLKDKDAEIRKTTIWASEERVLNGDDQLIAAMKPLINDPSADVRFQLALTLRFSNSEKAGILTKELLANNTDNEVITTSQKKYQSIMDARALSKRNALLLKEADQKLINKGSLIFNQLCATCHGADGKGVAIGGKNMVAPALANSSNVTGDPEKLIKILLHGLSGPINGKTYPDVMPALGANDDDYIASVISFIRNDIGNKASVVKPADVKKVRQETNGRDKSWTKTELETAKK</sequence>
<protein>
    <submittedName>
        <fullName evidence="7">Glucose/arabinose dehydrogenase, beta-propeller fold</fullName>
    </submittedName>
</protein>
<proteinExistence type="predicted"/>
<dbReference type="Pfam" id="PF00034">
    <property type="entry name" value="Cytochrom_C"/>
    <property type="match status" value="1"/>
</dbReference>
<evidence type="ECO:0000313" key="7">
    <source>
        <dbReference type="EMBL" id="SMC87296.1"/>
    </source>
</evidence>
<gene>
    <name evidence="7" type="ORF">SAMN04488101_104179</name>
</gene>
<dbReference type="Gene3D" id="1.25.10.10">
    <property type="entry name" value="Leucine-rich Repeat Variant"/>
    <property type="match status" value="1"/>
</dbReference>
<dbReference type="PANTHER" id="PTHR33546">
    <property type="entry name" value="LARGE, MULTIFUNCTIONAL SECRETED PROTEIN-RELATED"/>
    <property type="match status" value="1"/>
</dbReference>
<dbReference type="RefSeq" id="WP_084289287.1">
    <property type="nucleotide sequence ID" value="NZ_FWYB01000004.1"/>
</dbReference>
<reference evidence="7 8" key="1">
    <citation type="submission" date="2017-04" db="EMBL/GenBank/DDBJ databases">
        <authorList>
            <person name="Afonso C.L."/>
            <person name="Miller P.J."/>
            <person name="Scott M.A."/>
            <person name="Spackman E."/>
            <person name="Goraichik I."/>
            <person name="Dimitrov K.M."/>
            <person name="Suarez D.L."/>
            <person name="Swayne D.E."/>
        </authorList>
    </citation>
    <scope>NUCLEOTIDE SEQUENCE [LARGE SCALE GENOMIC DNA]</scope>
    <source>
        <strain evidence="7 8">DSM 19625</strain>
    </source>
</reference>
<dbReference type="InterPro" id="IPR009056">
    <property type="entry name" value="Cyt_c-like_dom"/>
</dbReference>
<evidence type="ECO:0000256" key="1">
    <source>
        <dbReference type="ARBA" id="ARBA00022617"/>
    </source>
</evidence>
<evidence type="ECO:0000259" key="6">
    <source>
        <dbReference type="PROSITE" id="PS51007"/>
    </source>
</evidence>
<dbReference type="SUPFAM" id="SSF50952">
    <property type="entry name" value="Soluble quinoprotein glucose dehydrogenase"/>
    <property type="match status" value="1"/>
</dbReference>
<keyword evidence="2 4" id="KW-0479">Metal-binding</keyword>
<name>A0A1W2CQP3_9SPHI</name>
<dbReference type="Pfam" id="PF23500">
    <property type="entry name" value="DUF7133"/>
    <property type="match status" value="1"/>
</dbReference>
<accession>A0A1W2CQP3</accession>
<dbReference type="PROSITE" id="PS51007">
    <property type="entry name" value="CYTC"/>
    <property type="match status" value="1"/>
</dbReference>
<dbReference type="InterPro" id="IPR036909">
    <property type="entry name" value="Cyt_c-like_dom_sf"/>
</dbReference>
<dbReference type="InterPro" id="IPR011041">
    <property type="entry name" value="Quinoprot_gluc/sorb_DH_b-prop"/>
</dbReference>
<dbReference type="InterPro" id="IPR011989">
    <property type="entry name" value="ARM-like"/>
</dbReference>
<evidence type="ECO:0000256" key="4">
    <source>
        <dbReference type="PROSITE-ProRule" id="PRU00433"/>
    </source>
</evidence>
<dbReference type="PANTHER" id="PTHR33546:SF1">
    <property type="entry name" value="LARGE, MULTIFUNCTIONAL SECRETED PROTEIN"/>
    <property type="match status" value="1"/>
</dbReference>
<dbReference type="Gene3D" id="2.120.10.30">
    <property type="entry name" value="TolB, C-terminal domain"/>
    <property type="match status" value="2"/>
</dbReference>
<dbReference type="GO" id="GO:0009055">
    <property type="term" value="F:electron transfer activity"/>
    <property type="evidence" value="ECO:0007669"/>
    <property type="project" value="InterPro"/>
</dbReference>